<dbReference type="AlphaFoldDB" id="A0AA87QDT9"/>
<evidence type="ECO:0000313" key="10">
    <source>
        <dbReference type="EMBL" id="GAJ97085.1"/>
    </source>
</evidence>
<proteinExistence type="inferred from homology"/>
<comment type="similarity">
    <text evidence="2 8">Belongs to the PHP hydrolase family. HisK subfamily.</text>
</comment>
<dbReference type="EC" id="3.1.3.15" evidence="3 8"/>
<sequence>MVWFSYHGGHSGEFCAHATSTLEEVVDTAIERGFTHYGLSEHCPRYRAQDLYPGEEKLGIAGLAAAFEAYVARALDLRDARAGEIELFVGFETETLPPEGWLQAMMTVRDAYPFDYIVGSVHDICGRWVDFSPADTAVLTADLGGPEALQVAYFDAVTNMVESLRPDIVAHLDLVRKYEPAGFSFSARALRAIETTLEAIGTSGGVLDVNCAAFRNGYGPVYPLPQILERARAMGIRVTFGDDSHGAQTVGVGLDQSLAAIAAAGYETVAYLTRADGWREAALDTLRPRRG</sequence>
<accession>A0AA87QDT9</accession>
<evidence type="ECO:0000256" key="1">
    <source>
        <dbReference type="ARBA" id="ARBA00004970"/>
    </source>
</evidence>
<feature type="domain" description="PHP" evidence="9">
    <location>
        <begin position="10"/>
        <end position="210"/>
    </location>
</feature>
<protein>
    <recommendedName>
        <fullName evidence="3 8">Histidinol-phosphatase</fullName>
        <shortName evidence="8">HolPase</shortName>
        <ecNumber evidence="3 8">3.1.3.15</ecNumber>
    </recommendedName>
</protein>
<evidence type="ECO:0000256" key="2">
    <source>
        <dbReference type="ARBA" id="ARBA00009152"/>
    </source>
</evidence>
<dbReference type="SUPFAM" id="SSF89550">
    <property type="entry name" value="PHP domain-like"/>
    <property type="match status" value="1"/>
</dbReference>
<evidence type="ECO:0000256" key="6">
    <source>
        <dbReference type="ARBA" id="ARBA00023102"/>
    </source>
</evidence>
<dbReference type="EMBL" id="BAYX01000031">
    <property type="protein sequence ID" value="GAJ97085.1"/>
    <property type="molecule type" value="Genomic_DNA"/>
</dbReference>
<evidence type="ECO:0000313" key="11">
    <source>
        <dbReference type="Proteomes" id="UP000026941"/>
    </source>
</evidence>
<keyword evidence="5 8" id="KW-0378">Hydrolase</keyword>
<dbReference type="CDD" id="cd12110">
    <property type="entry name" value="PHP_HisPPase_Hisj_like"/>
    <property type="match status" value="1"/>
</dbReference>
<comment type="caution">
    <text evidence="10">The sequence shown here is derived from an EMBL/GenBank/DDBJ whole genome shotgun (WGS) entry which is preliminary data.</text>
</comment>
<dbReference type="GO" id="GO:0004401">
    <property type="term" value="F:histidinol-phosphatase activity"/>
    <property type="evidence" value="ECO:0007669"/>
    <property type="project" value="UniProtKB-UniRule"/>
</dbReference>
<name>A0AA87QDT9_RHIRH</name>
<comment type="catalytic activity">
    <reaction evidence="7 8">
        <text>L-histidinol phosphate + H2O = L-histidinol + phosphate</text>
        <dbReference type="Rhea" id="RHEA:14465"/>
        <dbReference type="ChEBI" id="CHEBI:15377"/>
        <dbReference type="ChEBI" id="CHEBI:43474"/>
        <dbReference type="ChEBI" id="CHEBI:57699"/>
        <dbReference type="ChEBI" id="CHEBI:57980"/>
        <dbReference type="EC" id="3.1.3.15"/>
    </reaction>
</comment>
<dbReference type="InterPro" id="IPR016195">
    <property type="entry name" value="Pol/histidinol_Pase-like"/>
</dbReference>
<dbReference type="InterPro" id="IPR004013">
    <property type="entry name" value="PHP_dom"/>
</dbReference>
<dbReference type="PANTHER" id="PTHR21039">
    <property type="entry name" value="HISTIDINOL PHOSPHATASE-RELATED"/>
    <property type="match status" value="1"/>
</dbReference>
<dbReference type="Pfam" id="PF02811">
    <property type="entry name" value="PHP"/>
    <property type="match status" value="1"/>
</dbReference>
<dbReference type="GO" id="GO:0000105">
    <property type="term" value="P:L-histidine biosynthetic process"/>
    <property type="evidence" value="ECO:0007669"/>
    <property type="project" value="UniProtKB-UniRule"/>
</dbReference>
<gene>
    <name evidence="10" type="ORF">RRH01S_31_00170</name>
</gene>
<dbReference type="Proteomes" id="UP000026941">
    <property type="component" value="Unassembled WGS sequence"/>
</dbReference>
<dbReference type="InterPro" id="IPR010140">
    <property type="entry name" value="Histidinol_P_phosphatase_HisJ"/>
</dbReference>
<evidence type="ECO:0000256" key="7">
    <source>
        <dbReference type="ARBA" id="ARBA00049158"/>
    </source>
</evidence>
<reference evidence="10 11" key="1">
    <citation type="submission" date="2014-05" db="EMBL/GenBank/DDBJ databases">
        <title>Whole genome shotgun sequence of Rhizobium rhizogenes NBRC 13257.</title>
        <authorList>
            <person name="Katano-Makiyama Y."/>
            <person name="Hosoyama A."/>
            <person name="Hashimoto M."/>
            <person name="Hosoyama Y."/>
            <person name="Noguchi M."/>
            <person name="Tsuchikane K."/>
            <person name="Kimura A."/>
            <person name="Ohji S."/>
            <person name="Ichikawa N."/>
            <person name="Yamazoe A."/>
            <person name="Fujita N."/>
        </authorList>
    </citation>
    <scope>NUCLEOTIDE SEQUENCE [LARGE SCALE GENOMIC DNA]</scope>
    <source>
        <strain evidence="10 11">NBRC 13257</strain>
    </source>
</reference>
<dbReference type="RefSeq" id="WP_042477638.1">
    <property type="nucleotide sequence ID" value="NZ_BAYX01000031.1"/>
</dbReference>
<evidence type="ECO:0000256" key="8">
    <source>
        <dbReference type="RuleBase" id="RU366003"/>
    </source>
</evidence>
<dbReference type="GO" id="GO:0005737">
    <property type="term" value="C:cytoplasm"/>
    <property type="evidence" value="ECO:0007669"/>
    <property type="project" value="TreeGrafter"/>
</dbReference>
<dbReference type="PANTHER" id="PTHR21039:SF0">
    <property type="entry name" value="HISTIDINOL-PHOSPHATASE"/>
    <property type="match status" value="1"/>
</dbReference>
<evidence type="ECO:0000259" key="9">
    <source>
        <dbReference type="Pfam" id="PF02811"/>
    </source>
</evidence>
<evidence type="ECO:0000256" key="3">
    <source>
        <dbReference type="ARBA" id="ARBA00013085"/>
    </source>
</evidence>
<keyword evidence="6 8" id="KW-0368">Histidine biosynthesis</keyword>
<dbReference type="Gene3D" id="3.20.20.140">
    <property type="entry name" value="Metal-dependent hydrolases"/>
    <property type="match status" value="1"/>
</dbReference>
<evidence type="ECO:0000256" key="4">
    <source>
        <dbReference type="ARBA" id="ARBA00022605"/>
    </source>
</evidence>
<keyword evidence="4 8" id="KW-0028">Amino-acid biosynthesis</keyword>
<evidence type="ECO:0000256" key="5">
    <source>
        <dbReference type="ARBA" id="ARBA00022801"/>
    </source>
</evidence>
<dbReference type="NCBIfam" id="TIGR01856">
    <property type="entry name" value="hisJ_fam"/>
    <property type="match status" value="1"/>
</dbReference>
<comment type="pathway">
    <text evidence="1 8">Amino-acid biosynthesis; L-histidine biosynthesis; L-histidine from 5-phospho-alpha-D-ribose 1-diphosphate: step 8/9.</text>
</comment>
<organism evidence="10 11">
    <name type="scientific">Rhizobium rhizogenes NBRC 13257</name>
    <dbReference type="NCBI Taxonomy" id="1220581"/>
    <lineage>
        <taxon>Bacteria</taxon>
        <taxon>Pseudomonadati</taxon>
        <taxon>Pseudomonadota</taxon>
        <taxon>Alphaproteobacteria</taxon>
        <taxon>Hyphomicrobiales</taxon>
        <taxon>Rhizobiaceae</taxon>
        <taxon>Rhizobium/Agrobacterium group</taxon>
        <taxon>Rhizobium</taxon>
    </lineage>
</organism>